<name>A0A0G4ICA6_9ALVE</name>
<feature type="compositionally biased region" description="Basic and acidic residues" evidence="1">
    <location>
        <begin position="134"/>
        <end position="146"/>
    </location>
</feature>
<proteinExistence type="predicted"/>
<dbReference type="AlphaFoldDB" id="A0A0G4ICA6"/>
<reference evidence="2" key="1">
    <citation type="submission" date="2014-11" db="EMBL/GenBank/DDBJ databases">
        <authorList>
            <person name="Otto D Thomas"/>
            <person name="Naeem Raeece"/>
        </authorList>
    </citation>
    <scope>NUCLEOTIDE SEQUENCE</scope>
</reference>
<accession>A0A0G4ICA6</accession>
<dbReference type="PhylomeDB" id="A0A0G4ICA6"/>
<gene>
    <name evidence="2" type="ORF">Cvel_2254</name>
</gene>
<protein>
    <submittedName>
        <fullName evidence="2">Uncharacterized protein</fullName>
    </submittedName>
</protein>
<dbReference type="EMBL" id="CDMZ01005820">
    <property type="protein sequence ID" value="CEM54808.1"/>
    <property type="molecule type" value="Genomic_DNA"/>
</dbReference>
<dbReference type="VEuPathDB" id="CryptoDB:Cvel_2254"/>
<evidence type="ECO:0000313" key="2">
    <source>
        <dbReference type="EMBL" id="CEM54808.1"/>
    </source>
</evidence>
<sequence length="224" mass="25401">MKLTIHRMMQRRLQDNSLPSLQNADISILKAVNDQCEELWGNEIDSERAGGAGWKKIYRPDLVERHQFGMSYVRARLLEWQEEAQNEVCDLVEELESAEGKGVNDLITKYTFFSEVAKIDADLSVEEITQLEEDLKEKRGEDRGSEPVEEGVEAESAAAAERKEGRTGRGRRDHLRDVRLSSANNTLHRKKTGGRVVNKCPSQCPELAKLVETLTIEGKDEHII</sequence>
<feature type="region of interest" description="Disordered" evidence="1">
    <location>
        <begin position="134"/>
        <end position="176"/>
    </location>
</feature>
<organism evidence="2">
    <name type="scientific">Chromera velia CCMP2878</name>
    <dbReference type="NCBI Taxonomy" id="1169474"/>
    <lineage>
        <taxon>Eukaryota</taxon>
        <taxon>Sar</taxon>
        <taxon>Alveolata</taxon>
        <taxon>Colpodellida</taxon>
        <taxon>Chromeraceae</taxon>
        <taxon>Chromera</taxon>
    </lineage>
</organism>
<evidence type="ECO:0000256" key="1">
    <source>
        <dbReference type="SAM" id="MobiDB-lite"/>
    </source>
</evidence>